<gene>
    <name evidence="2" type="ordered locus">Cpin_3878</name>
</gene>
<dbReference type="RefSeq" id="WP_012791513.1">
    <property type="nucleotide sequence ID" value="NC_013132.1"/>
</dbReference>
<sequence>MAKGKIKAPGIKIADLPPMSTPDFETEDILKVEHKYSIKGAGGRPPLYETPEELSAAVDAYFIYCEGEFHIETEVTVKKKKGKSDNDEDDDQDVSTHEKKVWDRWPEAPTVTGLTLFLGFAHRQSLDDQEERGAEFSDIIKRGRLRVEHGYEKRLFHDRPTGAIFALSNMGWKNQHQFDHTTKGDKISSQMDVSKLSEDDLVKLAELQSKVRGE</sequence>
<proteinExistence type="predicted"/>
<dbReference type="KEGG" id="cpi:Cpin_3878"/>
<evidence type="ECO:0000313" key="3">
    <source>
        <dbReference type="Proteomes" id="UP000002215"/>
    </source>
</evidence>
<organism evidence="2 3">
    <name type="scientific">Chitinophaga pinensis (strain ATCC 43595 / DSM 2588 / LMG 13176 / NBRC 15968 / NCIMB 11800 / UQM 2034)</name>
    <dbReference type="NCBI Taxonomy" id="485918"/>
    <lineage>
        <taxon>Bacteria</taxon>
        <taxon>Pseudomonadati</taxon>
        <taxon>Bacteroidota</taxon>
        <taxon>Chitinophagia</taxon>
        <taxon>Chitinophagales</taxon>
        <taxon>Chitinophagaceae</taxon>
        <taxon>Chitinophaga</taxon>
    </lineage>
</organism>
<name>A0A979GXQ5_CHIPD</name>
<dbReference type="OrthoDB" id="1263230at2"/>
<evidence type="ECO:0000313" key="2">
    <source>
        <dbReference type="EMBL" id="ACU61340.1"/>
    </source>
</evidence>
<dbReference type="Gene3D" id="1.10.132.80">
    <property type="match status" value="1"/>
</dbReference>
<accession>A0A979GXQ5</accession>
<reference evidence="2 3" key="2">
    <citation type="journal article" date="2010" name="Stand. Genomic Sci.">
        <title>Complete genome sequence of Chitinophaga pinensis type strain (UQM 2034).</title>
        <authorList>
            <person name="Glavina Del Rio T."/>
            <person name="Abt B."/>
            <person name="Spring S."/>
            <person name="Lapidus A."/>
            <person name="Nolan M."/>
            <person name="Tice H."/>
            <person name="Copeland A."/>
            <person name="Cheng J.F."/>
            <person name="Chen F."/>
            <person name="Bruce D."/>
            <person name="Goodwin L."/>
            <person name="Pitluck S."/>
            <person name="Ivanova N."/>
            <person name="Mavromatis K."/>
            <person name="Mikhailova N."/>
            <person name="Pati A."/>
            <person name="Chen A."/>
            <person name="Palaniappan K."/>
            <person name="Land M."/>
            <person name="Hauser L."/>
            <person name="Chang Y.J."/>
            <person name="Jeffries C.D."/>
            <person name="Chain P."/>
            <person name="Saunders E."/>
            <person name="Detter J.C."/>
            <person name="Brettin T."/>
            <person name="Rohde M."/>
            <person name="Goker M."/>
            <person name="Bristow J."/>
            <person name="Eisen J.A."/>
            <person name="Markowitz V."/>
            <person name="Hugenholtz P."/>
            <person name="Kyrpides N.C."/>
            <person name="Klenk H.P."/>
            <person name="Lucas S."/>
        </authorList>
    </citation>
    <scope>NUCLEOTIDE SEQUENCE [LARGE SCALE GENOMIC DNA]</scope>
    <source>
        <strain evidence="3">ATCC 43595 / DSM 2588 / LMG 13176 / NBRC 15968 / NCIMB 11800 / UQM 2034</strain>
    </source>
</reference>
<dbReference type="AlphaFoldDB" id="A0A979GXQ5"/>
<protein>
    <submittedName>
        <fullName evidence="2">Uncharacterized protein</fullName>
    </submittedName>
</protein>
<dbReference type="InterPro" id="IPR032066">
    <property type="entry name" value="GP3_package"/>
</dbReference>
<dbReference type="Proteomes" id="UP000002215">
    <property type="component" value="Chromosome"/>
</dbReference>
<dbReference type="Pfam" id="PF16677">
    <property type="entry name" value="GP3_package"/>
    <property type="match status" value="1"/>
</dbReference>
<feature type="region of interest" description="Disordered" evidence="1">
    <location>
        <begin position="77"/>
        <end position="100"/>
    </location>
</feature>
<reference evidence="3" key="1">
    <citation type="submission" date="2009-08" db="EMBL/GenBank/DDBJ databases">
        <title>The complete genome of Chitinophaga pinensis DSM 2588.</title>
        <authorList>
            <consortium name="US DOE Joint Genome Institute (JGI-PGF)"/>
            <person name="Lucas S."/>
            <person name="Copeland A."/>
            <person name="Lapidus A."/>
            <person name="Glavina del Rio T."/>
            <person name="Dalin E."/>
            <person name="Tice H."/>
            <person name="Bruce D."/>
            <person name="Goodwin L."/>
            <person name="Pitluck S."/>
            <person name="Kyrpides N."/>
            <person name="Mavromatis K."/>
            <person name="Ivanova N."/>
            <person name="Mikhailova N."/>
            <person name="Sims D."/>
            <person name="Meinche L."/>
            <person name="Brettin T."/>
            <person name="Detter J.C."/>
            <person name="Han C."/>
            <person name="Larimer F."/>
            <person name="Land M."/>
            <person name="Hauser L."/>
            <person name="Markowitz V."/>
            <person name="Cheng J.-F."/>
            <person name="Hugenholtz P."/>
            <person name="Woyke T."/>
            <person name="Wu D."/>
            <person name="Spring S."/>
            <person name="Klenk H.-P."/>
            <person name="Eisen J.A."/>
        </authorList>
    </citation>
    <scope>NUCLEOTIDE SEQUENCE [LARGE SCALE GENOMIC DNA]</scope>
    <source>
        <strain evidence="3">ATCC 43595 / DSM 2588 / LMG 13176 / NBRC 15968 / NCIMB 11800 / UQM 2034</strain>
    </source>
</reference>
<dbReference type="EMBL" id="CP001699">
    <property type="protein sequence ID" value="ACU61340.1"/>
    <property type="molecule type" value="Genomic_DNA"/>
</dbReference>
<evidence type="ECO:0000256" key="1">
    <source>
        <dbReference type="SAM" id="MobiDB-lite"/>
    </source>
</evidence>